<sequence length="157" mass="17497">MNTCLSIESVAELAASPLALKVAFASQEGDIVDQHFGSAQAFYLYLVSVGHAELVAVQQFEYGKKDGNEDKLKPRLAWLRGADLLYCGSIGGSATRQLLSLGVTPRQVSEGPEIEELTTALQQQLEGEPEPWLQRLLRERQRQTNRFDAMESDDWQE</sequence>
<dbReference type="SUPFAM" id="SSF53146">
    <property type="entry name" value="Nitrogenase accessory factor-like"/>
    <property type="match status" value="1"/>
</dbReference>
<dbReference type="RefSeq" id="WP_283173033.1">
    <property type="nucleotide sequence ID" value="NZ_JAPNOA010000019.1"/>
</dbReference>
<dbReference type="PANTHER" id="PTHR33937:SF1">
    <property type="entry name" value="IRON-MOLIBDENUM COFACTOR PROCESSING PROTEIN"/>
    <property type="match status" value="1"/>
</dbReference>
<feature type="domain" description="Dinitrogenase iron-molybdenum cofactor biosynthesis" evidence="3">
    <location>
        <begin position="29"/>
        <end position="122"/>
    </location>
</feature>
<proteinExistence type="inferred from homology"/>
<protein>
    <submittedName>
        <fullName evidence="4">NifB/NifX family molybdenum-iron cluster-binding protein</fullName>
    </submittedName>
</protein>
<evidence type="ECO:0000256" key="1">
    <source>
        <dbReference type="ARBA" id="ARBA00010285"/>
    </source>
</evidence>
<evidence type="ECO:0000313" key="4">
    <source>
        <dbReference type="EMBL" id="MCY0964816.1"/>
    </source>
</evidence>
<organism evidence="4 5">
    <name type="scientific">Parathalassolituus penaei</name>
    <dbReference type="NCBI Taxonomy" id="2997323"/>
    <lineage>
        <taxon>Bacteria</taxon>
        <taxon>Pseudomonadati</taxon>
        <taxon>Pseudomonadota</taxon>
        <taxon>Gammaproteobacteria</taxon>
        <taxon>Oceanospirillales</taxon>
        <taxon>Oceanospirillaceae</taxon>
        <taxon>Parathalassolituus</taxon>
    </lineage>
</organism>
<dbReference type="EMBL" id="JAPNOA010000019">
    <property type="protein sequence ID" value="MCY0964816.1"/>
    <property type="molecule type" value="Genomic_DNA"/>
</dbReference>
<dbReference type="Proteomes" id="UP001150830">
    <property type="component" value="Unassembled WGS sequence"/>
</dbReference>
<dbReference type="InterPro" id="IPR003731">
    <property type="entry name" value="Di-Nase_FeMo-co_biosynth"/>
</dbReference>
<keyword evidence="5" id="KW-1185">Reference proteome</keyword>
<dbReference type="Pfam" id="PF02579">
    <property type="entry name" value="Nitro_FeMo-Co"/>
    <property type="match status" value="1"/>
</dbReference>
<keyword evidence="2" id="KW-0535">Nitrogen fixation</keyword>
<evidence type="ECO:0000256" key="2">
    <source>
        <dbReference type="ARBA" id="ARBA00023231"/>
    </source>
</evidence>
<comment type="similarity">
    <text evidence="1">Belongs to the NifX/NifY family.</text>
</comment>
<dbReference type="InterPro" id="IPR034169">
    <property type="entry name" value="NifX-like"/>
</dbReference>
<dbReference type="PANTHER" id="PTHR33937">
    <property type="entry name" value="IRON-MOLYBDENUM PROTEIN-RELATED-RELATED"/>
    <property type="match status" value="1"/>
</dbReference>
<name>A0A9X3EIC7_9GAMM</name>
<gene>
    <name evidence="4" type="ORF">OUO13_06430</name>
</gene>
<accession>A0A9X3EIC7</accession>
<dbReference type="CDD" id="cd00853">
    <property type="entry name" value="NifX"/>
    <property type="match status" value="1"/>
</dbReference>
<evidence type="ECO:0000259" key="3">
    <source>
        <dbReference type="Pfam" id="PF02579"/>
    </source>
</evidence>
<dbReference type="InterPro" id="IPR036105">
    <property type="entry name" value="DiNase_FeMo-co_biosyn_sf"/>
</dbReference>
<reference evidence="4" key="1">
    <citation type="submission" date="2022-11" db="EMBL/GenBank/DDBJ databases">
        <title>Parathalassolutuus dongxingensis gen. nov., sp. nov., a novel member of family Oceanospirillaceae isolated from a coastal shrimp pond in Guangxi, China.</title>
        <authorList>
            <person name="Chen H."/>
        </authorList>
    </citation>
    <scope>NUCLEOTIDE SEQUENCE</scope>
    <source>
        <strain evidence="4">G-43</strain>
    </source>
</reference>
<evidence type="ECO:0000313" key="5">
    <source>
        <dbReference type="Proteomes" id="UP001150830"/>
    </source>
</evidence>
<dbReference type="AlphaFoldDB" id="A0A9X3EIC7"/>
<dbReference type="Gene3D" id="3.30.420.130">
    <property type="entry name" value="Dinitrogenase iron-molybdenum cofactor biosynthesis domain"/>
    <property type="match status" value="1"/>
</dbReference>
<comment type="caution">
    <text evidence="4">The sequence shown here is derived from an EMBL/GenBank/DDBJ whole genome shotgun (WGS) entry which is preliminary data.</text>
</comment>
<dbReference type="InterPro" id="IPR051840">
    <property type="entry name" value="NifX/NifY_domain"/>
</dbReference>